<dbReference type="EMBL" id="JACEIK010000173">
    <property type="protein sequence ID" value="MCD7451560.1"/>
    <property type="molecule type" value="Genomic_DNA"/>
</dbReference>
<sequence length="77" mass="8919">HQTLPASHHDSHHDSLTVTMTRVDQPLIARSSEVRVLIVSPRFERYYAQTVDFVCIWYSLAGPDDSVDSVWPRWLLL</sequence>
<proteinExistence type="predicted"/>
<accession>A0ABS8RXL6</accession>
<feature type="non-terminal residue" evidence="1">
    <location>
        <position position="1"/>
    </location>
</feature>
<evidence type="ECO:0000313" key="2">
    <source>
        <dbReference type="Proteomes" id="UP000823775"/>
    </source>
</evidence>
<protein>
    <submittedName>
        <fullName evidence="1">Uncharacterized protein</fullName>
    </submittedName>
</protein>
<name>A0ABS8RXL6_DATST</name>
<dbReference type="Proteomes" id="UP000823775">
    <property type="component" value="Unassembled WGS sequence"/>
</dbReference>
<gene>
    <name evidence="1" type="ORF">HAX54_012546</name>
</gene>
<reference evidence="1 2" key="1">
    <citation type="journal article" date="2021" name="BMC Genomics">
        <title>Datura genome reveals duplications of psychoactive alkaloid biosynthetic genes and high mutation rate following tissue culture.</title>
        <authorList>
            <person name="Rajewski A."/>
            <person name="Carter-House D."/>
            <person name="Stajich J."/>
            <person name="Litt A."/>
        </authorList>
    </citation>
    <scope>NUCLEOTIDE SEQUENCE [LARGE SCALE GENOMIC DNA]</scope>
    <source>
        <strain evidence="1">AR-01</strain>
    </source>
</reference>
<evidence type="ECO:0000313" key="1">
    <source>
        <dbReference type="EMBL" id="MCD7451560.1"/>
    </source>
</evidence>
<keyword evidence="2" id="KW-1185">Reference proteome</keyword>
<comment type="caution">
    <text evidence="1">The sequence shown here is derived from an EMBL/GenBank/DDBJ whole genome shotgun (WGS) entry which is preliminary data.</text>
</comment>
<feature type="non-terminal residue" evidence="1">
    <location>
        <position position="77"/>
    </location>
</feature>
<organism evidence="1 2">
    <name type="scientific">Datura stramonium</name>
    <name type="common">Jimsonweed</name>
    <name type="synonym">Common thornapple</name>
    <dbReference type="NCBI Taxonomy" id="4076"/>
    <lineage>
        <taxon>Eukaryota</taxon>
        <taxon>Viridiplantae</taxon>
        <taxon>Streptophyta</taxon>
        <taxon>Embryophyta</taxon>
        <taxon>Tracheophyta</taxon>
        <taxon>Spermatophyta</taxon>
        <taxon>Magnoliopsida</taxon>
        <taxon>eudicotyledons</taxon>
        <taxon>Gunneridae</taxon>
        <taxon>Pentapetalae</taxon>
        <taxon>asterids</taxon>
        <taxon>lamiids</taxon>
        <taxon>Solanales</taxon>
        <taxon>Solanaceae</taxon>
        <taxon>Solanoideae</taxon>
        <taxon>Datureae</taxon>
        <taxon>Datura</taxon>
    </lineage>
</organism>